<comment type="caution">
    <text evidence="2">The sequence shown here is derived from an EMBL/GenBank/DDBJ whole genome shotgun (WGS) entry which is preliminary data.</text>
</comment>
<evidence type="ECO:0000313" key="2">
    <source>
        <dbReference type="EMBL" id="KAL0017254.1"/>
    </source>
</evidence>
<keyword evidence="3" id="KW-1185">Reference proteome</keyword>
<feature type="transmembrane region" description="Helical" evidence="1">
    <location>
        <begin position="50"/>
        <end position="70"/>
    </location>
</feature>
<dbReference type="Proteomes" id="UP001459277">
    <property type="component" value="Unassembled WGS sequence"/>
</dbReference>
<sequence>MPLIVVGYNYYLSATNLGTWAVLTAMIRMHVFSAWSCGKLMHTPLSDCTFIQCLCSCLSVLFLLLFFAFIDTCSISNSDFNPALLLIGYRKLDLFSPFGQLK</sequence>
<proteinExistence type="predicted"/>
<reference evidence="2 3" key="1">
    <citation type="submission" date="2024-01" db="EMBL/GenBank/DDBJ databases">
        <title>A telomere-to-telomere, gap-free genome of sweet tea (Lithocarpus litseifolius).</title>
        <authorList>
            <person name="Zhou J."/>
        </authorList>
    </citation>
    <scope>NUCLEOTIDE SEQUENCE [LARGE SCALE GENOMIC DNA]</scope>
    <source>
        <strain evidence="2">Zhou-2022a</strain>
        <tissue evidence="2">Leaf</tissue>
    </source>
</reference>
<evidence type="ECO:0000256" key="1">
    <source>
        <dbReference type="SAM" id="Phobius"/>
    </source>
</evidence>
<evidence type="ECO:0000313" key="3">
    <source>
        <dbReference type="Proteomes" id="UP001459277"/>
    </source>
</evidence>
<organism evidence="2 3">
    <name type="scientific">Lithocarpus litseifolius</name>
    <dbReference type="NCBI Taxonomy" id="425828"/>
    <lineage>
        <taxon>Eukaryota</taxon>
        <taxon>Viridiplantae</taxon>
        <taxon>Streptophyta</taxon>
        <taxon>Embryophyta</taxon>
        <taxon>Tracheophyta</taxon>
        <taxon>Spermatophyta</taxon>
        <taxon>Magnoliopsida</taxon>
        <taxon>eudicotyledons</taxon>
        <taxon>Gunneridae</taxon>
        <taxon>Pentapetalae</taxon>
        <taxon>rosids</taxon>
        <taxon>fabids</taxon>
        <taxon>Fagales</taxon>
        <taxon>Fagaceae</taxon>
        <taxon>Lithocarpus</taxon>
    </lineage>
</organism>
<dbReference type="EMBL" id="JAZDWU010000001">
    <property type="protein sequence ID" value="KAL0017254.1"/>
    <property type="molecule type" value="Genomic_DNA"/>
</dbReference>
<keyword evidence="1" id="KW-1133">Transmembrane helix</keyword>
<name>A0AAW2E4D1_9ROSI</name>
<gene>
    <name evidence="2" type="ORF">SO802_004323</name>
</gene>
<accession>A0AAW2E4D1</accession>
<keyword evidence="1" id="KW-0472">Membrane</keyword>
<dbReference type="AlphaFoldDB" id="A0AAW2E4D1"/>
<protein>
    <submittedName>
        <fullName evidence="2">Uncharacterized protein</fullName>
    </submittedName>
</protein>
<keyword evidence="1" id="KW-0812">Transmembrane</keyword>